<dbReference type="EMBL" id="JANIIK010000044">
    <property type="protein sequence ID" value="KAJ3603792.1"/>
    <property type="molecule type" value="Genomic_DNA"/>
</dbReference>
<proteinExistence type="predicted"/>
<reference evidence="1" key="1">
    <citation type="submission" date="2022-07" db="EMBL/GenBank/DDBJ databases">
        <title>Chromosome-level genome of Muraenolepis orangiensis.</title>
        <authorList>
            <person name="Kim J."/>
        </authorList>
    </citation>
    <scope>NUCLEOTIDE SEQUENCE</scope>
    <source>
        <strain evidence="1">KU_S4_2022</strain>
        <tissue evidence="1">Muscle</tissue>
    </source>
</reference>
<sequence>MGRIVKHEEADVTLISYMLEAARAGAIRILIEDTVVFVLLVYWAWKANVESAVQKKEWTYMPPSGHWVTHVRVSWECMRCQDVTLSPCGKGKASPLKVLPGSTMHCLDTVLGEPDATHSDLKDTGTSYSLHCMGRRKTRR</sequence>
<evidence type="ECO:0000313" key="2">
    <source>
        <dbReference type="Proteomes" id="UP001148018"/>
    </source>
</evidence>
<name>A0A9Q0IKE3_9TELE</name>
<dbReference type="AlphaFoldDB" id="A0A9Q0IKE3"/>
<protein>
    <submittedName>
        <fullName evidence="1">Uncharacterized protein</fullName>
    </submittedName>
</protein>
<organism evidence="1 2">
    <name type="scientific">Muraenolepis orangiensis</name>
    <name type="common">Patagonian moray cod</name>
    <dbReference type="NCBI Taxonomy" id="630683"/>
    <lineage>
        <taxon>Eukaryota</taxon>
        <taxon>Metazoa</taxon>
        <taxon>Chordata</taxon>
        <taxon>Craniata</taxon>
        <taxon>Vertebrata</taxon>
        <taxon>Euteleostomi</taxon>
        <taxon>Actinopterygii</taxon>
        <taxon>Neopterygii</taxon>
        <taxon>Teleostei</taxon>
        <taxon>Neoteleostei</taxon>
        <taxon>Acanthomorphata</taxon>
        <taxon>Zeiogadaria</taxon>
        <taxon>Gadariae</taxon>
        <taxon>Gadiformes</taxon>
        <taxon>Muraenolepidoidei</taxon>
        <taxon>Muraenolepididae</taxon>
        <taxon>Muraenolepis</taxon>
    </lineage>
</organism>
<comment type="caution">
    <text evidence="1">The sequence shown here is derived from an EMBL/GenBank/DDBJ whole genome shotgun (WGS) entry which is preliminary data.</text>
</comment>
<dbReference type="Proteomes" id="UP001148018">
    <property type="component" value="Unassembled WGS sequence"/>
</dbReference>
<gene>
    <name evidence="1" type="ORF">NHX12_028533</name>
</gene>
<keyword evidence="2" id="KW-1185">Reference proteome</keyword>
<dbReference type="OrthoDB" id="8195485at2759"/>
<evidence type="ECO:0000313" key="1">
    <source>
        <dbReference type="EMBL" id="KAJ3603792.1"/>
    </source>
</evidence>
<accession>A0A9Q0IKE3</accession>